<keyword evidence="2" id="KW-0732">Signal</keyword>
<dbReference type="Proteomes" id="UP001412067">
    <property type="component" value="Unassembled WGS sequence"/>
</dbReference>
<name>A0ABR2M8I0_9ASPA</name>
<feature type="chain" id="PRO_5046420549" evidence="2">
    <location>
        <begin position="21"/>
        <end position="113"/>
    </location>
</feature>
<accession>A0ABR2M8I0</accession>
<gene>
    <name evidence="3" type="primary">BGLU4</name>
    <name evidence="3" type="ORF">KSP40_PGU019664</name>
</gene>
<reference evidence="3 4" key="1">
    <citation type="journal article" date="2022" name="Nat. Plants">
        <title>Genomes of leafy and leafless Platanthera orchids illuminate the evolution of mycoheterotrophy.</title>
        <authorList>
            <person name="Li M.H."/>
            <person name="Liu K.W."/>
            <person name="Li Z."/>
            <person name="Lu H.C."/>
            <person name="Ye Q.L."/>
            <person name="Zhang D."/>
            <person name="Wang J.Y."/>
            <person name="Li Y.F."/>
            <person name="Zhong Z.M."/>
            <person name="Liu X."/>
            <person name="Yu X."/>
            <person name="Liu D.K."/>
            <person name="Tu X.D."/>
            <person name="Liu B."/>
            <person name="Hao Y."/>
            <person name="Liao X.Y."/>
            <person name="Jiang Y.T."/>
            <person name="Sun W.H."/>
            <person name="Chen J."/>
            <person name="Chen Y.Q."/>
            <person name="Ai Y."/>
            <person name="Zhai J.W."/>
            <person name="Wu S.S."/>
            <person name="Zhou Z."/>
            <person name="Hsiao Y.Y."/>
            <person name="Wu W.L."/>
            <person name="Chen Y.Y."/>
            <person name="Lin Y.F."/>
            <person name="Hsu J.L."/>
            <person name="Li C.Y."/>
            <person name="Wang Z.W."/>
            <person name="Zhao X."/>
            <person name="Zhong W.Y."/>
            <person name="Ma X.K."/>
            <person name="Ma L."/>
            <person name="Huang J."/>
            <person name="Chen G.Z."/>
            <person name="Huang M.Z."/>
            <person name="Huang L."/>
            <person name="Peng D.H."/>
            <person name="Luo Y.B."/>
            <person name="Zou S.Q."/>
            <person name="Chen S.P."/>
            <person name="Lan S."/>
            <person name="Tsai W.C."/>
            <person name="Van de Peer Y."/>
            <person name="Liu Z.J."/>
        </authorList>
    </citation>
    <scope>NUCLEOTIDE SEQUENCE [LARGE SCALE GENOMIC DNA]</scope>
    <source>
        <strain evidence="3">Lor288</strain>
    </source>
</reference>
<dbReference type="EMBL" id="JBBWWR010000011">
    <property type="protein sequence ID" value="KAK8959946.1"/>
    <property type="molecule type" value="Genomic_DNA"/>
</dbReference>
<proteinExistence type="predicted"/>
<evidence type="ECO:0000256" key="2">
    <source>
        <dbReference type="SAM" id="SignalP"/>
    </source>
</evidence>
<evidence type="ECO:0000256" key="1">
    <source>
        <dbReference type="SAM" id="MobiDB-lite"/>
    </source>
</evidence>
<sequence length="113" mass="12779">MAPLLVSFLLCWMHCSSVLCSSEFTREDFPADFVFGAGTSAFQWLHGRNDIHDYVCLKPYLVPEKENEGDANNGDDEDKSFLTSLACEVKKGESQDEEEDLDEVHHPCMDRST</sequence>
<evidence type="ECO:0000313" key="3">
    <source>
        <dbReference type="EMBL" id="KAK8959946.1"/>
    </source>
</evidence>
<feature type="compositionally biased region" description="Basic and acidic residues" evidence="1">
    <location>
        <begin position="103"/>
        <end position="113"/>
    </location>
</feature>
<evidence type="ECO:0000313" key="4">
    <source>
        <dbReference type="Proteomes" id="UP001412067"/>
    </source>
</evidence>
<protein>
    <submittedName>
        <fullName evidence="3">Beta-glucosidase 4</fullName>
    </submittedName>
</protein>
<keyword evidence="4" id="KW-1185">Reference proteome</keyword>
<feature type="signal peptide" evidence="2">
    <location>
        <begin position="1"/>
        <end position="20"/>
    </location>
</feature>
<organism evidence="3 4">
    <name type="scientific">Platanthera guangdongensis</name>
    <dbReference type="NCBI Taxonomy" id="2320717"/>
    <lineage>
        <taxon>Eukaryota</taxon>
        <taxon>Viridiplantae</taxon>
        <taxon>Streptophyta</taxon>
        <taxon>Embryophyta</taxon>
        <taxon>Tracheophyta</taxon>
        <taxon>Spermatophyta</taxon>
        <taxon>Magnoliopsida</taxon>
        <taxon>Liliopsida</taxon>
        <taxon>Asparagales</taxon>
        <taxon>Orchidaceae</taxon>
        <taxon>Orchidoideae</taxon>
        <taxon>Orchideae</taxon>
        <taxon>Orchidinae</taxon>
        <taxon>Platanthera</taxon>
    </lineage>
</organism>
<comment type="caution">
    <text evidence="3">The sequence shown here is derived from an EMBL/GenBank/DDBJ whole genome shotgun (WGS) entry which is preliminary data.</text>
</comment>
<feature type="region of interest" description="Disordered" evidence="1">
    <location>
        <begin position="91"/>
        <end position="113"/>
    </location>
</feature>